<feature type="transmembrane region" description="Helical" evidence="5">
    <location>
        <begin position="368"/>
        <end position="389"/>
    </location>
</feature>
<dbReference type="InterPro" id="IPR001902">
    <property type="entry name" value="SLC26A/SulP_fam"/>
</dbReference>
<comment type="subcellular location">
    <subcellularLocation>
        <location evidence="1">Membrane</location>
        <topology evidence="1">Multi-pass membrane protein</topology>
    </subcellularLocation>
</comment>
<feature type="transmembrane region" description="Helical" evidence="5">
    <location>
        <begin position="331"/>
        <end position="348"/>
    </location>
</feature>
<dbReference type="GO" id="GO:0055085">
    <property type="term" value="P:transmembrane transport"/>
    <property type="evidence" value="ECO:0007669"/>
    <property type="project" value="InterPro"/>
</dbReference>
<name>A0A1W4XIY6_AGRPL</name>
<feature type="transmembrane region" description="Helical" evidence="5">
    <location>
        <begin position="188"/>
        <end position="208"/>
    </location>
</feature>
<evidence type="ECO:0000256" key="4">
    <source>
        <dbReference type="ARBA" id="ARBA00023136"/>
    </source>
</evidence>
<feature type="transmembrane region" description="Helical" evidence="5">
    <location>
        <begin position="424"/>
        <end position="457"/>
    </location>
</feature>
<feature type="transmembrane region" description="Helical" evidence="5">
    <location>
        <begin position="396"/>
        <end position="418"/>
    </location>
</feature>
<dbReference type="OrthoDB" id="288203at2759"/>
<feature type="transmembrane region" description="Helical" evidence="5">
    <location>
        <begin position="40"/>
        <end position="61"/>
    </location>
</feature>
<evidence type="ECO:0000313" key="8">
    <source>
        <dbReference type="RefSeq" id="XP_018332418.1"/>
    </source>
</evidence>
<evidence type="ECO:0000259" key="6">
    <source>
        <dbReference type="PROSITE" id="PS50801"/>
    </source>
</evidence>
<feature type="domain" description="STAS" evidence="6">
    <location>
        <begin position="484"/>
        <end position="548"/>
    </location>
</feature>
<gene>
    <name evidence="8" type="primary">LOC108741942</name>
</gene>
<dbReference type="InterPro" id="IPR002645">
    <property type="entry name" value="STAS_dom"/>
</dbReference>
<keyword evidence="7" id="KW-1185">Reference proteome</keyword>
<evidence type="ECO:0000256" key="5">
    <source>
        <dbReference type="SAM" id="Phobius"/>
    </source>
</evidence>
<dbReference type="RefSeq" id="XP_018332418.1">
    <property type="nucleotide sequence ID" value="XM_018476916.2"/>
</dbReference>
<accession>A0A1W4XIY6</accession>
<dbReference type="CDD" id="cd07042">
    <property type="entry name" value="STAS_SulP_like_sulfate_transporter"/>
    <property type="match status" value="1"/>
</dbReference>
<reference evidence="8" key="1">
    <citation type="submission" date="2025-08" db="UniProtKB">
        <authorList>
            <consortium name="RefSeq"/>
        </authorList>
    </citation>
    <scope>IDENTIFICATION</scope>
    <source>
        <tissue evidence="8">Entire body</tissue>
    </source>
</reference>
<dbReference type="Pfam" id="PF00916">
    <property type="entry name" value="Sulfate_transp"/>
    <property type="match status" value="1"/>
</dbReference>
<sequence length="587" mass="64999">MITTTNSSTPNNKWRSFIRRRVPILNWIPFYTTSKLLHDLLAGFTVALTEVPQGIAFAVVAGLDPQYGLYSGFMGVFAYFLFGTGKDLNIGPTSILALMLQPHVEAMGADMAVLMSFLAGIIIFALGLLRLGFILDFFSYPIISGFTTSAALQILSSQIKSLFGITGKASKFLNAWIEVFENIKSIKLWDTVLGCICTLLILGIKYLGKRKGSSRIRSNRTRTQNIIAIFLWFMSLISYAIVVMGATVLAYILYQYGHTPFQLTGTVKKGLPPFTLPPFSTTFNNETYSFVDMMNQYGGTTAFLPLVAILEHVSISKAFAKGKTIDATQELFALGLCNFFGAFVQSMPVTGSFTRTAVNNVSGVKTTAGGFFTGTFVLLVLAFMTSFFYYIPKTTLASVVISAMIGLIQYDTVFVLWRTKKLDLIPYFATLLCCLLWNLEYGILVGIATNLSIVLYFSARPPIVLDFRQIDDKKVYLVVPETSLLFPAAEHLKEKLLTACQESESLVVLDGCRIKFIDATIAKSFKSLIDEFKVRNQFILFLDFNDSVINTCVSLDPSLEKYFVNGTLDDVVSCESLKADNNLVINS</sequence>
<dbReference type="Gene3D" id="3.30.750.24">
    <property type="entry name" value="STAS domain"/>
    <property type="match status" value="1"/>
</dbReference>
<dbReference type="GO" id="GO:0016020">
    <property type="term" value="C:membrane"/>
    <property type="evidence" value="ECO:0007669"/>
    <property type="project" value="UniProtKB-SubCell"/>
</dbReference>
<keyword evidence="3 5" id="KW-1133">Transmembrane helix</keyword>
<dbReference type="FunCoup" id="A0A1W4XIY6">
    <property type="interactions" value="48"/>
</dbReference>
<evidence type="ECO:0000256" key="1">
    <source>
        <dbReference type="ARBA" id="ARBA00004141"/>
    </source>
</evidence>
<feature type="transmembrane region" description="Helical" evidence="5">
    <location>
        <begin position="297"/>
        <end position="319"/>
    </location>
</feature>
<evidence type="ECO:0000256" key="3">
    <source>
        <dbReference type="ARBA" id="ARBA00022989"/>
    </source>
</evidence>
<feature type="transmembrane region" description="Helical" evidence="5">
    <location>
        <begin position="106"/>
        <end position="129"/>
    </location>
</feature>
<keyword evidence="2 5" id="KW-0812">Transmembrane</keyword>
<protein>
    <submittedName>
        <fullName evidence="8">Sodium-independent sulfate anion transporter-like isoform X1</fullName>
    </submittedName>
</protein>
<dbReference type="AlphaFoldDB" id="A0A1W4XIY6"/>
<dbReference type="InParanoid" id="A0A1W4XIY6"/>
<dbReference type="GeneID" id="108741942"/>
<proteinExistence type="predicted"/>
<dbReference type="KEGG" id="apln:108741942"/>
<feature type="transmembrane region" description="Helical" evidence="5">
    <location>
        <begin position="229"/>
        <end position="254"/>
    </location>
</feature>
<evidence type="ECO:0000256" key="2">
    <source>
        <dbReference type="ARBA" id="ARBA00022692"/>
    </source>
</evidence>
<dbReference type="PANTHER" id="PTHR11814">
    <property type="entry name" value="SULFATE TRANSPORTER"/>
    <property type="match status" value="1"/>
</dbReference>
<evidence type="ECO:0000313" key="7">
    <source>
        <dbReference type="Proteomes" id="UP000192223"/>
    </source>
</evidence>
<keyword evidence="4 5" id="KW-0472">Membrane</keyword>
<dbReference type="InterPro" id="IPR011547">
    <property type="entry name" value="SLC26A/SulP_dom"/>
</dbReference>
<dbReference type="Proteomes" id="UP000192223">
    <property type="component" value="Unplaced"/>
</dbReference>
<dbReference type="InterPro" id="IPR036513">
    <property type="entry name" value="STAS_dom_sf"/>
</dbReference>
<dbReference type="PROSITE" id="PS50801">
    <property type="entry name" value="STAS"/>
    <property type="match status" value="1"/>
</dbReference>
<organism evidence="7 8">
    <name type="scientific">Agrilus planipennis</name>
    <name type="common">Emerald ash borer</name>
    <name type="synonym">Agrilus marcopoli</name>
    <dbReference type="NCBI Taxonomy" id="224129"/>
    <lineage>
        <taxon>Eukaryota</taxon>
        <taxon>Metazoa</taxon>
        <taxon>Ecdysozoa</taxon>
        <taxon>Arthropoda</taxon>
        <taxon>Hexapoda</taxon>
        <taxon>Insecta</taxon>
        <taxon>Pterygota</taxon>
        <taxon>Neoptera</taxon>
        <taxon>Endopterygota</taxon>
        <taxon>Coleoptera</taxon>
        <taxon>Polyphaga</taxon>
        <taxon>Elateriformia</taxon>
        <taxon>Buprestoidea</taxon>
        <taxon>Buprestidae</taxon>
        <taxon>Agrilinae</taxon>
        <taxon>Agrilus</taxon>
    </lineage>
</organism>
<dbReference type="STRING" id="224129.A0A1W4XIY6"/>
<dbReference type="SUPFAM" id="SSF52091">
    <property type="entry name" value="SpoIIaa-like"/>
    <property type="match status" value="1"/>
</dbReference>